<proteinExistence type="predicted"/>
<sequence>MHQSCIIFYIFATKLHLLIFKFSMVKDFIRRRKYPFYKQPDAMDCGPVCLKMVAGYHGKSVSMQHLRKLCKIGKQGTTMLDLIDAAETIGFKALAVELKYNMLHRLPMPCIVHWQKEHYVVVYEVSDKSVYVADPALNSKIMLNTTEFLSGWNINDGEQVGRVLLLEKTSAFEEMESKPDHKTSLWNLLPYLKLHRKGWFPIAVSLALASGFSLVIPLLTQMIVDKGIQGKNTNLLLLICLGQLMLFTGRMLMDFVRGRLLFRIGARTSITMLKDFLAKLMKLPFSFFDNRQAGDNMQRVNDNQRIEEFLTNSLINFILSAITLLVLGGVLLHYNWQIFLLFIAGAGISIIWSNSFQQKRKIIDQKKFKVLSANQQLLLEIFYAMQEIKLTGSEEEKKQLWEGLQDQSFDLKLEALQLDQQMQGVGAFINEVKNVLITYAAAMLVIHDQVTLGGMLAITYICGQLNAPVNQLVEFSRVSQNAKFSLLRIDEVQQEAEEDFGVEEGLAGNGPVDISLNQISFQYGGKHSALVLKNVSLKIPAGKVTAIVGTSGSGKTTLIKLLLKFYACTSGTIHIGHQTIETMNARSWRKHCGVVMQDGYVFMDTIANNIFAGAEFKDFNRLHEAAKMANMHAFFIKMPFGYETVVGRDGYGLSEGQKQRLLIARMIYRNPDYVFLDEATNSLDAQNELSIVNNLNTFFHGKTVLIVAHRLSTVKNADQIVVLQQGEIKEVGTHQQLLQIKGHYYHLIKNQLELGQ</sequence>
<evidence type="ECO:0000256" key="4">
    <source>
        <dbReference type="ARBA" id="ARBA00022801"/>
    </source>
</evidence>
<evidence type="ECO:0000256" key="5">
    <source>
        <dbReference type="ARBA" id="ARBA00022840"/>
    </source>
</evidence>
<keyword evidence="5 12" id="KW-0067">ATP-binding</keyword>
<evidence type="ECO:0000256" key="6">
    <source>
        <dbReference type="ARBA" id="ARBA00022989"/>
    </source>
</evidence>
<dbReference type="InterPro" id="IPR003593">
    <property type="entry name" value="AAA+_ATPase"/>
</dbReference>
<dbReference type="Proteomes" id="UP000487757">
    <property type="component" value="Unassembled WGS sequence"/>
</dbReference>
<gene>
    <name evidence="12" type="ORF">GJU39_16280</name>
</gene>
<dbReference type="GO" id="GO:0016887">
    <property type="term" value="F:ATP hydrolysis activity"/>
    <property type="evidence" value="ECO:0007669"/>
    <property type="project" value="InterPro"/>
</dbReference>
<dbReference type="InterPro" id="IPR039421">
    <property type="entry name" value="Type_1_exporter"/>
</dbReference>
<dbReference type="SMART" id="SM00382">
    <property type="entry name" value="AAA"/>
    <property type="match status" value="1"/>
</dbReference>
<dbReference type="SUPFAM" id="SSF52540">
    <property type="entry name" value="P-loop containing nucleoside triphosphate hydrolases"/>
    <property type="match status" value="1"/>
</dbReference>
<evidence type="ECO:0000256" key="1">
    <source>
        <dbReference type="ARBA" id="ARBA00004651"/>
    </source>
</evidence>
<evidence type="ECO:0000256" key="3">
    <source>
        <dbReference type="ARBA" id="ARBA00022741"/>
    </source>
</evidence>
<dbReference type="InterPro" id="IPR036640">
    <property type="entry name" value="ABC1_TM_sf"/>
</dbReference>
<dbReference type="CDD" id="cd18571">
    <property type="entry name" value="ABC_6TM_peptidase_like"/>
    <property type="match status" value="1"/>
</dbReference>
<dbReference type="InterPro" id="IPR027417">
    <property type="entry name" value="P-loop_NTPase"/>
</dbReference>
<dbReference type="EMBL" id="WKKH01000028">
    <property type="protein sequence ID" value="MRX77647.1"/>
    <property type="molecule type" value="Genomic_DNA"/>
</dbReference>
<dbReference type="InterPro" id="IPR003439">
    <property type="entry name" value="ABC_transporter-like_ATP-bd"/>
</dbReference>
<dbReference type="SUPFAM" id="SSF90123">
    <property type="entry name" value="ABC transporter transmembrane region"/>
    <property type="match status" value="1"/>
</dbReference>
<evidence type="ECO:0000256" key="2">
    <source>
        <dbReference type="ARBA" id="ARBA00022692"/>
    </source>
</evidence>
<feature type="transmembrane region" description="Helical" evidence="8">
    <location>
        <begin position="6"/>
        <end position="24"/>
    </location>
</feature>
<feature type="transmembrane region" description="Helical" evidence="8">
    <location>
        <begin position="338"/>
        <end position="356"/>
    </location>
</feature>
<dbReference type="PANTHER" id="PTHR43394:SF1">
    <property type="entry name" value="ATP-BINDING CASSETTE SUB-FAMILY B MEMBER 10, MITOCHONDRIAL"/>
    <property type="match status" value="1"/>
</dbReference>
<feature type="transmembrane region" description="Helical" evidence="8">
    <location>
        <begin position="314"/>
        <end position="332"/>
    </location>
</feature>
<comment type="subcellular location">
    <subcellularLocation>
        <location evidence="1">Cell membrane</location>
        <topology evidence="1">Multi-pass membrane protein</topology>
    </subcellularLocation>
</comment>
<dbReference type="GO" id="GO:0005886">
    <property type="term" value="C:plasma membrane"/>
    <property type="evidence" value="ECO:0007669"/>
    <property type="project" value="UniProtKB-SubCell"/>
</dbReference>
<keyword evidence="4" id="KW-0378">Hydrolase</keyword>
<evidence type="ECO:0000259" key="10">
    <source>
        <dbReference type="PROSITE" id="PS50929"/>
    </source>
</evidence>
<protein>
    <submittedName>
        <fullName evidence="12">ATP-binding cassette domain-containing protein</fullName>
    </submittedName>
</protein>
<organism evidence="12 13">
    <name type="scientific">Pedobacter petrophilus</name>
    <dbReference type="NCBI Taxonomy" id="1908241"/>
    <lineage>
        <taxon>Bacteria</taxon>
        <taxon>Pseudomonadati</taxon>
        <taxon>Bacteroidota</taxon>
        <taxon>Sphingobacteriia</taxon>
        <taxon>Sphingobacteriales</taxon>
        <taxon>Sphingobacteriaceae</taxon>
        <taxon>Pedobacter</taxon>
    </lineage>
</organism>
<dbReference type="PANTHER" id="PTHR43394">
    <property type="entry name" value="ATP-DEPENDENT PERMEASE MDL1, MITOCHONDRIAL"/>
    <property type="match status" value="1"/>
</dbReference>
<dbReference type="OrthoDB" id="9760358at2"/>
<evidence type="ECO:0000256" key="7">
    <source>
        <dbReference type="ARBA" id="ARBA00023136"/>
    </source>
</evidence>
<dbReference type="Pfam" id="PF03412">
    <property type="entry name" value="Peptidase_C39"/>
    <property type="match status" value="1"/>
</dbReference>
<keyword evidence="6 8" id="KW-1133">Transmembrane helix</keyword>
<keyword evidence="3" id="KW-0547">Nucleotide-binding</keyword>
<dbReference type="PROSITE" id="PS50990">
    <property type="entry name" value="PEPTIDASE_C39"/>
    <property type="match status" value="1"/>
</dbReference>
<dbReference type="InterPro" id="IPR011527">
    <property type="entry name" value="ABC1_TM_dom"/>
</dbReference>
<feature type="domain" description="Peptidase C39" evidence="11">
    <location>
        <begin position="39"/>
        <end position="159"/>
    </location>
</feature>
<reference evidence="12 13" key="1">
    <citation type="submission" date="2019-11" db="EMBL/GenBank/DDBJ databases">
        <title>Pedobacter petrophilus genome.</title>
        <authorList>
            <person name="Feldbauer M.J."/>
            <person name="Newman J.D."/>
        </authorList>
    </citation>
    <scope>NUCLEOTIDE SEQUENCE [LARGE SCALE GENOMIC DNA]</scope>
    <source>
        <strain evidence="12 13">LMG 29686</strain>
    </source>
</reference>
<dbReference type="InterPro" id="IPR005074">
    <property type="entry name" value="Peptidase_C39"/>
</dbReference>
<dbReference type="AlphaFoldDB" id="A0A7K0G1C7"/>
<feature type="domain" description="ABC transporter" evidence="9">
    <location>
        <begin position="514"/>
        <end position="750"/>
    </location>
</feature>
<dbReference type="Pfam" id="PF00005">
    <property type="entry name" value="ABC_tran"/>
    <property type="match status" value="1"/>
</dbReference>
<keyword evidence="13" id="KW-1185">Reference proteome</keyword>
<dbReference type="GO" id="GO:0006508">
    <property type="term" value="P:proteolysis"/>
    <property type="evidence" value="ECO:0007669"/>
    <property type="project" value="InterPro"/>
</dbReference>
<dbReference type="GO" id="GO:0005524">
    <property type="term" value="F:ATP binding"/>
    <property type="evidence" value="ECO:0007669"/>
    <property type="project" value="UniProtKB-KW"/>
</dbReference>
<evidence type="ECO:0000259" key="11">
    <source>
        <dbReference type="PROSITE" id="PS50990"/>
    </source>
</evidence>
<feature type="transmembrane region" description="Helical" evidence="8">
    <location>
        <begin position="199"/>
        <end position="223"/>
    </location>
</feature>
<dbReference type="CDD" id="cd02418">
    <property type="entry name" value="Peptidase_C39B"/>
    <property type="match status" value="1"/>
</dbReference>
<dbReference type="FunFam" id="3.40.50.300:FF:000218">
    <property type="entry name" value="Multidrug ABC transporter ATP-binding protein"/>
    <property type="match status" value="1"/>
</dbReference>
<dbReference type="Pfam" id="PF00664">
    <property type="entry name" value="ABC_membrane"/>
    <property type="match status" value="1"/>
</dbReference>
<keyword evidence="7 8" id="KW-0472">Membrane</keyword>
<dbReference type="PROSITE" id="PS50893">
    <property type="entry name" value="ABC_TRANSPORTER_2"/>
    <property type="match status" value="1"/>
</dbReference>
<comment type="caution">
    <text evidence="12">The sequence shown here is derived from an EMBL/GenBank/DDBJ whole genome shotgun (WGS) entry which is preliminary data.</text>
</comment>
<dbReference type="GO" id="GO:0015421">
    <property type="term" value="F:ABC-type oligopeptide transporter activity"/>
    <property type="evidence" value="ECO:0007669"/>
    <property type="project" value="TreeGrafter"/>
</dbReference>
<evidence type="ECO:0000313" key="12">
    <source>
        <dbReference type="EMBL" id="MRX77647.1"/>
    </source>
</evidence>
<evidence type="ECO:0000313" key="13">
    <source>
        <dbReference type="Proteomes" id="UP000487757"/>
    </source>
</evidence>
<evidence type="ECO:0000256" key="8">
    <source>
        <dbReference type="SAM" id="Phobius"/>
    </source>
</evidence>
<name>A0A7K0G1C7_9SPHI</name>
<feature type="transmembrane region" description="Helical" evidence="8">
    <location>
        <begin position="235"/>
        <end position="253"/>
    </location>
</feature>
<dbReference type="Gene3D" id="1.20.1560.10">
    <property type="entry name" value="ABC transporter type 1, transmembrane domain"/>
    <property type="match status" value="1"/>
</dbReference>
<keyword evidence="2 8" id="KW-0812">Transmembrane</keyword>
<dbReference type="Gene3D" id="3.90.70.10">
    <property type="entry name" value="Cysteine proteinases"/>
    <property type="match status" value="1"/>
</dbReference>
<dbReference type="Gene3D" id="3.40.50.300">
    <property type="entry name" value="P-loop containing nucleotide triphosphate hydrolases"/>
    <property type="match status" value="1"/>
</dbReference>
<dbReference type="PROSITE" id="PS50929">
    <property type="entry name" value="ABC_TM1F"/>
    <property type="match status" value="1"/>
</dbReference>
<evidence type="ECO:0000259" key="9">
    <source>
        <dbReference type="PROSITE" id="PS50893"/>
    </source>
</evidence>
<dbReference type="GO" id="GO:0008233">
    <property type="term" value="F:peptidase activity"/>
    <property type="evidence" value="ECO:0007669"/>
    <property type="project" value="InterPro"/>
</dbReference>
<accession>A0A7K0G1C7</accession>
<feature type="domain" description="ABC transmembrane type-1" evidence="10">
    <location>
        <begin position="202"/>
        <end position="481"/>
    </location>
</feature>